<protein>
    <submittedName>
        <fullName evidence="2">Uncharacterized protein</fullName>
    </submittedName>
</protein>
<feature type="coiled-coil region" evidence="1">
    <location>
        <begin position="12"/>
        <end position="39"/>
    </location>
</feature>
<evidence type="ECO:0000313" key="2">
    <source>
        <dbReference type="EMBL" id="ABJ84832.1"/>
    </source>
</evidence>
<sequence length="91" mass="10553">MSGEQPTRRRIEEIWRMRLADAQRRYSRAKRECENAAAVYSRHEIPFPDGHLGLNKALQRERLALQAYTRALRMVTDIAVHGKVPSELPPD</sequence>
<reference evidence="2" key="1">
    <citation type="submission" date="2006-10" db="EMBL/GenBank/DDBJ databases">
        <title>Complete sequence of Solibacter usitatus Ellin6076.</title>
        <authorList>
            <consortium name="US DOE Joint Genome Institute"/>
            <person name="Copeland A."/>
            <person name="Lucas S."/>
            <person name="Lapidus A."/>
            <person name="Barry K."/>
            <person name="Detter J.C."/>
            <person name="Glavina del Rio T."/>
            <person name="Hammon N."/>
            <person name="Israni S."/>
            <person name="Dalin E."/>
            <person name="Tice H."/>
            <person name="Pitluck S."/>
            <person name="Thompson L.S."/>
            <person name="Brettin T."/>
            <person name="Bruce D."/>
            <person name="Han C."/>
            <person name="Tapia R."/>
            <person name="Gilna P."/>
            <person name="Schmutz J."/>
            <person name="Larimer F."/>
            <person name="Land M."/>
            <person name="Hauser L."/>
            <person name="Kyrpides N."/>
            <person name="Mikhailova N."/>
            <person name="Janssen P.H."/>
            <person name="Kuske C.R."/>
            <person name="Richardson P."/>
        </authorList>
    </citation>
    <scope>NUCLEOTIDE SEQUENCE</scope>
    <source>
        <strain evidence="2">Ellin6076</strain>
    </source>
</reference>
<keyword evidence="1" id="KW-0175">Coiled coil</keyword>
<dbReference type="InParanoid" id="Q01ZT3"/>
<dbReference type="HOGENOM" id="CLU_2425351_0_0_0"/>
<dbReference type="KEGG" id="sus:Acid_3863"/>
<proteinExistence type="predicted"/>
<accession>Q01ZT3</accession>
<evidence type="ECO:0000256" key="1">
    <source>
        <dbReference type="SAM" id="Coils"/>
    </source>
</evidence>
<name>Q01ZT3_SOLUE</name>
<dbReference type="EMBL" id="CP000473">
    <property type="protein sequence ID" value="ABJ84832.1"/>
    <property type="molecule type" value="Genomic_DNA"/>
</dbReference>
<gene>
    <name evidence="2" type="ordered locus">Acid_3863</name>
</gene>
<dbReference type="AlphaFoldDB" id="Q01ZT3"/>
<organism evidence="2">
    <name type="scientific">Solibacter usitatus (strain Ellin6076)</name>
    <dbReference type="NCBI Taxonomy" id="234267"/>
    <lineage>
        <taxon>Bacteria</taxon>
        <taxon>Pseudomonadati</taxon>
        <taxon>Acidobacteriota</taxon>
        <taxon>Terriglobia</taxon>
        <taxon>Bryobacterales</taxon>
        <taxon>Solibacteraceae</taxon>
        <taxon>Candidatus Solibacter</taxon>
    </lineage>
</organism>